<feature type="transmembrane region" description="Helical" evidence="6">
    <location>
        <begin position="75"/>
        <end position="92"/>
    </location>
</feature>
<accession>X0V6A6</accession>
<keyword evidence="3" id="KW-0133">Cell shape</keyword>
<name>X0V6A6_9ZZZZ</name>
<dbReference type="GO" id="GO:0015648">
    <property type="term" value="F:lipid-linked peptidoglycan transporter activity"/>
    <property type="evidence" value="ECO:0007669"/>
    <property type="project" value="TreeGrafter"/>
</dbReference>
<keyword evidence="5 6" id="KW-0472">Membrane</keyword>
<dbReference type="AlphaFoldDB" id="X0V6A6"/>
<keyword evidence="4 6" id="KW-1133">Transmembrane helix</keyword>
<keyword evidence="2 6" id="KW-0812">Transmembrane</keyword>
<dbReference type="InterPro" id="IPR001182">
    <property type="entry name" value="FtsW/RodA"/>
</dbReference>
<feature type="transmembrane region" description="Helical" evidence="6">
    <location>
        <begin position="175"/>
        <end position="193"/>
    </location>
</feature>
<proteinExistence type="predicted"/>
<comment type="caution">
    <text evidence="7">The sequence shown here is derived from an EMBL/GenBank/DDBJ whole genome shotgun (WGS) entry which is preliminary data.</text>
</comment>
<evidence type="ECO:0000256" key="4">
    <source>
        <dbReference type="ARBA" id="ARBA00022989"/>
    </source>
</evidence>
<feature type="transmembrane region" description="Helical" evidence="6">
    <location>
        <begin position="51"/>
        <end position="68"/>
    </location>
</feature>
<evidence type="ECO:0000313" key="7">
    <source>
        <dbReference type="EMBL" id="GAG07998.1"/>
    </source>
</evidence>
<dbReference type="PANTHER" id="PTHR30474">
    <property type="entry name" value="CELL CYCLE PROTEIN"/>
    <property type="match status" value="1"/>
</dbReference>
<feature type="non-terminal residue" evidence="7">
    <location>
        <position position="194"/>
    </location>
</feature>
<evidence type="ECO:0008006" key="8">
    <source>
        <dbReference type="Google" id="ProtNLM"/>
    </source>
</evidence>
<sequence length="194" mass="21710">MGKAQVAQPLRVYCLVLVPVGVLVVAGMLAIYATERQAGSAGSPHTIRQGIYLITSLIAMAVAVAVPYQRIGRYAYFFFVAMLLLLVLLVIVRKLHLTPLYPIIPVVRGSARWIRLGTSSVYFQLQPSEFMKVAFILALARYLRYRENYRTWTGLMPPFLLTLLPMMLILMQPDLGTVLLMLPVLFAMLYMAGA</sequence>
<dbReference type="GO" id="GO:0051301">
    <property type="term" value="P:cell division"/>
    <property type="evidence" value="ECO:0007669"/>
    <property type="project" value="InterPro"/>
</dbReference>
<organism evidence="7">
    <name type="scientific">marine sediment metagenome</name>
    <dbReference type="NCBI Taxonomy" id="412755"/>
    <lineage>
        <taxon>unclassified sequences</taxon>
        <taxon>metagenomes</taxon>
        <taxon>ecological metagenomes</taxon>
    </lineage>
</organism>
<evidence type="ECO:0000256" key="1">
    <source>
        <dbReference type="ARBA" id="ARBA00004141"/>
    </source>
</evidence>
<feature type="transmembrane region" description="Helical" evidence="6">
    <location>
        <begin position="12"/>
        <end position="31"/>
    </location>
</feature>
<comment type="subcellular location">
    <subcellularLocation>
        <location evidence="1">Membrane</location>
        <topology evidence="1">Multi-pass membrane protein</topology>
    </subcellularLocation>
</comment>
<dbReference type="GO" id="GO:0005886">
    <property type="term" value="C:plasma membrane"/>
    <property type="evidence" value="ECO:0007669"/>
    <property type="project" value="TreeGrafter"/>
</dbReference>
<evidence type="ECO:0000256" key="2">
    <source>
        <dbReference type="ARBA" id="ARBA00022692"/>
    </source>
</evidence>
<protein>
    <recommendedName>
        <fullName evidence="8">Cell cycle protein</fullName>
    </recommendedName>
</protein>
<evidence type="ECO:0000256" key="6">
    <source>
        <dbReference type="SAM" id="Phobius"/>
    </source>
</evidence>
<dbReference type="GO" id="GO:0032153">
    <property type="term" value="C:cell division site"/>
    <property type="evidence" value="ECO:0007669"/>
    <property type="project" value="TreeGrafter"/>
</dbReference>
<dbReference type="EMBL" id="BARS01024446">
    <property type="protein sequence ID" value="GAG07998.1"/>
    <property type="molecule type" value="Genomic_DNA"/>
</dbReference>
<dbReference type="Pfam" id="PF01098">
    <property type="entry name" value="FTSW_RODA_SPOVE"/>
    <property type="match status" value="1"/>
</dbReference>
<feature type="transmembrane region" description="Helical" evidence="6">
    <location>
        <begin position="152"/>
        <end position="169"/>
    </location>
</feature>
<gene>
    <name evidence="7" type="ORF">S01H1_38809</name>
</gene>
<evidence type="ECO:0000256" key="5">
    <source>
        <dbReference type="ARBA" id="ARBA00023136"/>
    </source>
</evidence>
<feature type="transmembrane region" description="Helical" evidence="6">
    <location>
        <begin position="121"/>
        <end position="140"/>
    </location>
</feature>
<dbReference type="GO" id="GO:0008360">
    <property type="term" value="P:regulation of cell shape"/>
    <property type="evidence" value="ECO:0007669"/>
    <property type="project" value="UniProtKB-KW"/>
</dbReference>
<reference evidence="7" key="1">
    <citation type="journal article" date="2014" name="Front. Microbiol.">
        <title>High frequency of phylogenetically diverse reductive dehalogenase-homologous genes in deep subseafloor sedimentary metagenomes.</title>
        <authorList>
            <person name="Kawai M."/>
            <person name="Futagami T."/>
            <person name="Toyoda A."/>
            <person name="Takaki Y."/>
            <person name="Nishi S."/>
            <person name="Hori S."/>
            <person name="Arai W."/>
            <person name="Tsubouchi T."/>
            <person name="Morono Y."/>
            <person name="Uchiyama I."/>
            <person name="Ito T."/>
            <person name="Fujiyama A."/>
            <person name="Inagaki F."/>
            <person name="Takami H."/>
        </authorList>
    </citation>
    <scope>NUCLEOTIDE SEQUENCE</scope>
    <source>
        <strain evidence="7">Expedition CK06-06</strain>
    </source>
</reference>
<evidence type="ECO:0000256" key="3">
    <source>
        <dbReference type="ARBA" id="ARBA00022960"/>
    </source>
</evidence>